<comment type="caution">
    <text evidence="1">The sequence shown here is derived from an EMBL/GenBank/DDBJ whole genome shotgun (WGS) entry which is preliminary data.</text>
</comment>
<evidence type="ECO:0000313" key="2">
    <source>
        <dbReference type="Proteomes" id="UP001148838"/>
    </source>
</evidence>
<keyword evidence="2" id="KW-1185">Reference proteome</keyword>
<reference evidence="1 2" key="1">
    <citation type="journal article" date="2022" name="Allergy">
        <title>Genome assembly and annotation of Periplaneta americana reveal a comprehensive cockroach allergen profile.</title>
        <authorList>
            <person name="Wang L."/>
            <person name="Xiong Q."/>
            <person name="Saelim N."/>
            <person name="Wang L."/>
            <person name="Nong W."/>
            <person name="Wan A.T."/>
            <person name="Shi M."/>
            <person name="Liu X."/>
            <person name="Cao Q."/>
            <person name="Hui J.H.L."/>
            <person name="Sookrung N."/>
            <person name="Leung T.F."/>
            <person name="Tungtrongchitr A."/>
            <person name="Tsui S.K.W."/>
        </authorList>
    </citation>
    <scope>NUCLEOTIDE SEQUENCE [LARGE SCALE GENOMIC DNA]</scope>
    <source>
        <strain evidence="1">PWHHKU_190912</strain>
    </source>
</reference>
<proteinExistence type="predicted"/>
<accession>A0ABQ8TL92</accession>
<dbReference type="Proteomes" id="UP001148838">
    <property type="component" value="Unassembled WGS sequence"/>
</dbReference>
<sequence length="279" mass="31762">MGPVPTQRNPVAKSSYNGWENHRANYTIPPFWLDDRPPLFRHVGVILRRFINISGYLGSESDEGDNAGEMSPGSNTESYPAIARIALRENPAKTSTCPDRESNPGQLVSRLDALSTGVVISVHYGASTVCSLAQFYPLDINCAAGVGGRNQRLRVFENKVLRKIFGAKRDEVTGKWRKLHNAELHALYSSPDIIRNIKPRRLRWTGHVARIGESRNAYRVLVGRPEGKRPLERPRRRWEDNIKMDLREVGYDDGDWINLAQYRDQWRAYVRAAMNLRVP</sequence>
<protein>
    <submittedName>
        <fullName evidence="1">Uncharacterized protein</fullName>
    </submittedName>
</protein>
<gene>
    <name evidence="1" type="ORF">ANN_13464</name>
</gene>
<evidence type="ECO:0000313" key="1">
    <source>
        <dbReference type="EMBL" id="KAJ4446767.1"/>
    </source>
</evidence>
<dbReference type="EMBL" id="JAJSOF020000009">
    <property type="protein sequence ID" value="KAJ4446767.1"/>
    <property type="molecule type" value="Genomic_DNA"/>
</dbReference>
<organism evidence="1 2">
    <name type="scientific">Periplaneta americana</name>
    <name type="common">American cockroach</name>
    <name type="synonym">Blatta americana</name>
    <dbReference type="NCBI Taxonomy" id="6978"/>
    <lineage>
        <taxon>Eukaryota</taxon>
        <taxon>Metazoa</taxon>
        <taxon>Ecdysozoa</taxon>
        <taxon>Arthropoda</taxon>
        <taxon>Hexapoda</taxon>
        <taxon>Insecta</taxon>
        <taxon>Pterygota</taxon>
        <taxon>Neoptera</taxon>
        <taxon>Polyneoptera</taxon>
        <taxon>Dictyoptera</taxon>
        <taxon>Blattodea</taxon>
        <taxon>Blattoidea</taxon>
        <taxon>Blattidae</taxon>
        <taxon>Blattinae</taxon>
        <taxon>Periplaneta</taxon>
    </lineage>
</organism>
<name>A0ABQ8TL92_PERAM</name>